<accession>A0A4E0R6L6</accession>
<dbReference type="Pfam" id="PF21323">
    <property type="entry name" value="KDM5_C-hel"/>
    <property type="match status" value="1"/>
</dbReference>
<feature type="domain" description="PHD-type" evidence="12">
    <location>
        <begin position="1017"/>
        <end position="1069"/>
    </location>
</feature>
<evidence type="ECO:0000256" key="10">
    <source>
        <dbReference type="PROSITE-ProRule" id="PRU00146"/>
    </source>
</evidence>
<keyword evidence="9" id="KW-0539">Nucleus</keyword>
<dbReference type="InterPro" id="IPR013637">
    <property type="entry name" value="Lys_sp_deMease-like_dom"/>
</dbReference>
<dbReference type="Pfam" id="PF00628">
    <property type="entry name" value="PHD"/>
    <property type="match status" value="1"/>
</dbReference>
<evidence type="ECO:0000256" key="3">
    <source>
        <dbReference type="ARBA" id="ARBA00022737"/>
    </source>
</evidence>
<dbReference type="Gene3D" id="3.30.40.10">
    <property type="entry name" value="Zinc/RING finger domain, C3HC4 (zinc finger)"/>
    <property type="match status" value="1"/>
</dbReference>
<evidence type="ECO:0000313" key="15">
    <source>
        <dbReference type="Proteomes" id="UP000230066"/>
    </source>
</evidence>
<dbReference type="GO" id="GO:0006355">
    <property type="term" value="P:regulation of DNA-templated transcription"/>
    <property type="evidence" value="ECO:0007669"/>
    <property type="project" value="TreeGrafter"/>
</dbReference>
<dbReference type="InterPro" id="IPR003347">
    <property type="entry name" value="JmjC_dom"/>
</dbReference>
<feature type="compositionally biased region" description="Low complexity" evidence="11">
    <location>
        <begin position="472"/>
        <end position="482"/>
    </location>
</feature>
<dbReference type="PANTHER" id="PTHR10694">
    <property type="entry name" value="LYSINE-SPECIFIC DEMETHYLASE"/>
    <property type="match status" value="1"/>
</dbReference>
<reference evidence="14" key="1">
    <citation type="submission" date="2019-03" db="EMBL/GenBank/DDBJ databases">
        <title>Improved annotation for the trematode Fasciola hepatica.</title>
        <authorList>
            <person name="Choi Y.-J."/>
            <person name="Martin J."/>
            <person name="Mitreva M."/>
        </authorList>
    </citation>
    <scope>NUCLEOTIDE SEQUENCE [LARGE SCALE GENOMIC DNA]</scope>
</reference>
<keyword evidence="5" id="KW-0862">Zinc</keyword>
<dbReference type="GO" id="GO:0008168">
    <property type="term" value="F:methyltransferase activity"/>
    <property type="evidence" value="ECO:0007669"/>
    <property type="project" value="UniProtKB-KW"/>
</dbReference>
<evidence type="ECO:0000256" key="1">
    <source>
        <dbReference type="ARBA" id="ARBA00004123"/>
    </source>
</evidence>
<feature type="compositionally biased region" description="Low complexity" evidence="11">
    <location>
        <begin position="528"/>
        <end position="539"/>
    </location>
</feature>
<feature type="compositionally biased region" description="Basic and acidic residues" evidence="11">
    <location>
        <begin position="288"/>
        <end position="300"/>
    </location>
</feature>
<name>A0A4E0R6L6_FASHE</name>
<feature type="compositionally biased region" description="Acidic residues" evidence="11">
    <location>
        <begin position="439"/>
        <end position="456"/>
    </location>
</feature>
<keyword evidence="2" id="KW-0479">Metal-binding</keyword>
<dbReference type="PROSITE" id="PS51184">
    <property type="entry name" value="JMJC"/>
    <property type="match status" value="1"/>
</dbReference>
<protein>
    <submittedName>
        <fullName evidence="14">Lysine-specific demethylase 5B</fullName>
    </submittedName>
</protein>
<evidence type="ECO:0000256" key="8">
    <source>
        <dbReference type="ARBA" id="ARBA00023004"/>
    </source>
</evidence>
<dbReference type="SUPFAM" id="SSF51197">
    <property type="entry name" value="Clavaminate synthase-like"/>
    <property type="match status" value="1"/>
</dbReference>
<dbReference type="Gene3D" id="2.60.120.650">
    <property type="entry name" value="Cupin"/>
    <property type="match status" value="1"/>
</dbReference>
<dbReference type="Proteomes" id="UP000230066">
    <property type="component" value="Unassembled WGS sequence"/>
</dbReference>
<evidence type="ECO:0000259" key="12">
    <source>
        <dbReference type="PROSITE" id="PS50016"/>
    </source>
</evidence>
<evidence type="ECO:0000256" key="9">
    <source>
        <dbReference type="ARBA" id="ARBA00023242"/>
    </source>
</evidence>
<dbReference type="GO" id="GO:0032259">
    <property type="term" value="P:methylation"/>
    <property type="evidence" value="ECO:0007669"/>
    <property type="project" value="UniProtKB-KW"/>
</dbReference>
<dbReference type="Pfam" id="PF08429">
    <property type="entry name" value="PLU-1"/>
    <property type="match status" value="1"/>
</dbReference>
<comment type="caution">
    <text evidence="14">The sequence shown here is derived from an EMBL/GenBank/DDBJ whole genome shotgun (WGS) entry which is preliminary data.</text>
</comment>
<evidence type="ECO:0000256" key="6">
    <source>
        <dbReference type="ARBA" id="ARBA00022853"/>
    </source>
</evidence>
<sequence length="1144" mass="129821">MVFSCFCWHTEDHWSYSINYLHTGSPKIWYGVPTAGADAFEAAMRAEIPELFKNSPDLLHHMTTMIPPEKVQAYGVPVYRLEQMAGEFVITFPRAYHAGFNEGFNFAEAVNFCPADWFELGQHSIDHYALNHRAPVFSHAELLCRMAASTEPLNVDFLLIVSKQLGNLLTTERSLRRHLARLGVRRAERMVFEETDDEKRECELCRTTLYLSALTCKCSMTMLCLAHHQARTCCPREEQVMRYRYGLDELSESINKLKMQLDEYRLWERRVTQCTATNATVDSSVAEPKAKSDEPLKDSSHQAGYNSVLLADSNEPPPLLESTEDEKTSINTDLNNDTAPDVVSELVEFKPEDDWKPTVAELKDLVATGEARNYPQEMVNNLKRTIQTISECTSLIESIVANYRSSCDASMEQQADPSQKRSISEERCGKPTATVSGSSDDDETSAAEVVNEEDDVVATNDENRDRTESESDSTSSSSLSTDYENDAEHLDVIRDPSRKSLMSPLRELFSGTIYKEEPQPQPQKKHTPSNSPRTRSSPRLKPEQADSNRTVTVKNRPGRSKRQSASKLSFSEFNELLQTARRVRAYLPGWDELEQVSNHLMSWRTRAREIIASSNALVEMAPLLEELPAVKEVNQLIRFGDAINVDLDELKELRRLHEWLSWIESVESVLTTAGCTDSSQIQSSAVKLSLDRLYLLQIQGSAMSAVITYSSFRASQRTGPWDQENWDEGPIPKIRIDRALHHTSERLLRVIYSARQSEAKLLAITKAKPYSLTLKDVLNEVQRLDSMPVSLPLAESIRKMCRKSELVAQEVAAIGKLLVSTPFGKQVPALDADRLPENLYDQLLFGTLDCTSAGWKTCLEELVEKVHDSPIRLPHIDRVRQLLDFVDHCRDRLVQLFTWPHSRLSLLELLLPRSSASLDSLLDVDTTSSETGTHEWESARSASVRRHSRASFLSAPTYALLCKENAREFAKALVTCRDAGLLYDTIYRRYIETEQDLMIRLRASNTTKSHAKQQNSVIYCVCRKPGFAGFMLQCELCRDWFHGKCVCLPNLKDSETERLRYMCPRCERSLRPDLNQVLLVLDDLIQALPIERSEGESTDGAHANTTSANRLMCLLRLPEFVAVQLLCERAFLFIRHLRETILVR</sequence>
<dbReference type="Pfam" id="PF02373">
    <property type="entry name" value="JmjC"/>
    <property type="match status" value="1"/>
</dbReference>
<evidence type="ECO:0000256" key="11">
    <source>
        <dbReference type="SAM" id="MobiDB-lite"/>
    </source>
</evidence>
<dbReference type="SMART" id="SM00249">
    <property type="entry name" value="PHD"/>
    <property type="match status" value="1"/>
</dbReference>
<feature type="domain" description="JmjC" evidence="13">
    <location>
        <begin position="1"/>
        <end position="129"/>
    </location>
</feature>
<dbReference type="GO" id="GO:0000785">
    <property type="term" value="C:chromatin"/>
    <property type="evidence" value="ECO:0007669"/>
    <property type="project" value="TreeGrafter"/>
</dbReference>
<dbReference type="InterPro" id="IPR001965">
    <property type="entry name" value="Znf_PHD"/>
</dbReference>
<evidence type="ECO:0000256" key="5">
    <source>
        <dbReference type="ARBA" id="ARBA00022833"/>
    </source>
</evidence>
<dbReference type="SMART" id="SM00558">
    <property type="entry name" value="JmjC"/>
    <property type="match status" value="1"/>
</dbReference>
<keyword evidence="7" id="KW-0560">Oxidoreductase</keyword>
<feature type="region of interest" description="Disordered" evidence="11">
    <location>
        <begin position="282"/>
        <end position="301"/>
    </location>
</feature>
<dbReference type="GO" id="GO:0034647">
    <property type="term" value="F:histone H3K4me/H3K4me2/H3K4me3 demethylase activity"/>
    <property type="evidence" value="ECO:0007669"/>
    <property type="project" value="TreeGrafter"/>
</dbReference>
<feature type="compositionally biased region" description="Polar residues" evidence="11">
    <location>
        <begin position="329"/>
        <end position="338"/>
    </location>
</feature>
<dbReference type="PROSITE" id="PS01359">
    <property type="entry name" value="ZF_PHD_1"/>
    <property type="match status" value="1"/>
</dbReference>
<dbReference type="GO" id="GO:0008270">
    <property type="term" value="F:zinc ion binding"/>
    <property type="evidence" value="ECO:0007669"/>
    <property type="project" value="UniProtKB-KW"/>
</dbReference>
<keyword evidence="4 10" id="KW-0863">Zinc-finger</keyword>
<dbReference type="InterPro" id="IPR048615">
    <property type="entry name" value="KDM5_C-hel"/>
</dbReference>
<feature type="region of interest" description="Disordered" evidence="11">
    <location>
        <begin position="411"/>
        <end position="498"/>
    </location>
</feature>
<dbReference type="Pfam" id="PF02928">
    <property type="entry name" value="zf-C5HC2"/>
    <property type="match status" value="1"/>
</dbReference>
<comment type="subcellular location">
    <subcellularLocation>
        <location evidence="1">Nucleus</location>
    </subcellularLocation>
</comment>
<keyword evidence="3" id="KW-0677">Repeat</keyword>
<keyword evidence="7" id="KW-0223">Dioxygenase</keyword>
<evidence type="ECO:0000259" key="13">
    <source>
        <dbReference type="PROSITE" id="PS51184"/>
    </source>
</evidence>
<dbReference type="SUPFAM" id="SSF57903">
    <property type="entry name" value="FYVE/PHD zinc finger"/>
    <property type="match status" value="1"/>
</dbReference>
<dbReference type="InterPro" id="IPR011011">
    <property type="entry name" value="Znf_FYVE_PHD"/>
</dbReference>
<evidence type="ECO:0000256" key="4">
    <source>
        <dbReference type="ARBA" id="ARBA00022771"/>
    </source>
</evidence>
<dbReference type="EMBL" id="JXXN02001707">
    <property type="protein sequence ID" value="THD24239.1"/>
    <property type="molecule type" value="Genomic_DNA"/>
</dbReference>
<dbReference type="InterPro" id="IPR019787">
    <property type="entry name" value="Znf_PHD-finger"/>
</dbReference>
<evidence type="ECO:0000256" key="2">
    <source>
        <dbReference type="ARBA" id="ARBA00022723"/>
    </source>
</evidence>
<dbReference type="AlphaFoldDB" id="A0A4E0R6L6"/>
<dbReference type="InterPro" id="IPR013083">
    <property type="entry name" value="Znf_RING/FYVE/PHD"/>
</dbReference>
<evidence type="ECO:0000313" key="14">
    <source>
        <dbReference type="EMBL" id="THD24239.1"/>
    </source>
</evidence>
<dbReference type="InterPro" id="IPR019786">
    <property type="entry name" value="Zinc_finger_PHD-type_CS"/>
</dbReference>
<feature type="region of interest" description="Disordered" evidence="11">
    <location>
        <begin position="309"/>
        <end position="338"/>
    </location>
</feature>
<keyword evidence="6" id="KW-0156">Chromatin regulator</keyword>
<proteinExistence type="predicted"/>
<evidence type="ECO:0000256" key="7">
    <source>
        <dbReference type="ARBA" id="ARBA00022964"/>
    </source>
</evidence>
<feature type="compositionally biased region" description="Basic and acidic residues" evidence="11">
    <location>
        <begin position="486"/>
        <end position="498"/>
    </location>
</feature>
<dbReference type="PROSITE" id="PS50016">
    <property type="entry name" value="ZF_PHD_2"/>
    <property type="match status" value="1"/>
</dbReference>
<dbReference type="InterPro" id="IPR004198">
    <property type="entry name" value="Znf_C5HC2"/>
</dbReference>
<keyword evidence="15" id="KW-1185">Reference proteome</keyword>
<dbReference type="PANTHER" id="PTHR10694:SF33">
    <property type="entry name" value="LYSINE-SPECIFIC DEMETHYLASE 5"/>
    <property type="match status" value="1"/>
</dbReference>
<feature type="region of interest" description="Disordered" evidence="11">
    <location>
        <begin position="513"/>
        <end position="566"/>
    </location>
</feature>
<gene>
    <name evidence="14" type="ORF">D915_004924</name>
</gene>
<dbReference type="GO" id="GO:0005634">
    <property type="term" value="C:nucleus"/>
    <property type="evidence" value="ECO:0007669"/>
    <property type="project" value="UniProtKB-SubCell"/>
</dbReference>
<organism evidence="14 15">
    <name type="scientific">Fasciola hepatica</name>
    <name type="common">Liver fluke</name>
    <dbReference type="NCBI Taxonomy" id="6192"/>
    <lineage>
        <taxon>Eukaryota</taxon>
        <taxon>Metazoa</taxon>
        <taxon>Spiralia</taxon>
        <taxon>Lophotrochozoa</taxon>
        <taxon>Platyhelminthes</taxon>
        <taxon>Trematoda</taxon>
        <taxon>Digenea</taxon>
        <taxon>Plagiorchiida</taxon>
        <taxon>Echinostomata</taxon>
        <taxon>Echinostomatoidea</taxon>
        <taxon>Fasciolidae</taxon>
        <taxon>Fasciola</taxon>
    </lineage>
</organism>
<feature type="compositionally biased region" description="Basic and acidic residues" evidence="11">
    <location>
        <begin position="418"/>
        <end position="429"/>
    </location>
</feature>
<keyword evidence="8" id="KW-0408">Iron</keyword>